<proteinExistence type="predicted"/>
<dbReference type="EMBL" id="KE345039">
    <property type="protein sequence ID" value="EXB90600.1"/>
    <property type="molecule type" value="Genomic_DNA"/>
</dbReference>
<evidence type="ECO:0000313" key="1">
    <source>
        <dbReference type="EMBL" id="EXB90600.1"/>
    </source>
</evidence>
<gene>
    <name evidence="1" type="ORF">L484_008200</name>
</gene>
<name>W9S5W9_9ROSA</name>
<organism evidence="1 2">
    <name type="scientific">Morus notabilis</name>
    <dbReference type="NCBI Taxonomy" id="981085"/>
    <lineage>
        <taxon>Eukaryota</taxon>
        <taxon>Viridiplantae</taxon>
        <taxon>Streptophyta</taxon>
        <taxon>Embryophyta</taxon>
        <taxon>Tracheophyta</taxon>
        <taxon>Spermatophyta</taxon>
        <taxon>Magnoliopsida</taxon>
        <taxon>eudicotyledons</taxon>
        <taxon>Gunneridae</taxon>
        <taxon>Pentapetalae</taxon>
        <taxon>rosids</taxon>
        <taxon>fabids</taxon>
        <taxon>Rosales</taxon>
        <taxon>Moraceae</taxon>
        <taxon>Moreae</taxon>
        <taxon>Morus</taxon>
    </lineage>
</organism>
<dbReference type="Proteomes" id="UP000030645">
    <property type="component" value="Unassembled WGS sequence"/>
</dbReference>
<evidence type="ECO:0000313" key="2">
    <source>
        <dbReference type="Proteomes" id="UP000030645"/>
    </source>
</evidence>
<keyword evidence="2" id="KW-1185">Reference proteome</keyword>
<reference evidence="2" key="1">
    <citation type="submission" date="2013-01" db="EMBL/GenBank/DDBJ databases">
        <title>Draft Genome Sequence of a Mulberry Tree, Morus notabilis C.K. Schneid.</title>
        <authorList>
            <person name="He N."/>
            <person name="Zhao S."/>
        </authorList>
    </citation>
    <scope>NUCLEOTIDE SEQUENCE</scope>
</reference>
<accession>W9S5W9</accession>
<protein>
    <submittedName>
        <fullName evidence="1">Uncharacterized protein</fullName>
    </submittedName>
</protein>
<sequence>MERGFTTATLGRKHFTAVSHRFGYYCTDFGWRQPMEKGVWRRSPVFSSYLSFLHFVVFSSYFSVSEVAAQDAIGFSAYNF</sequence>
<dbReference type="AlphaFoldDB" id="W9S5W9"/>